<keyword evidence="1" id="KW-0472">Membrane</keyword>
<name>A0ABR1L488_9PEZI</name>
<proteinExistence type="predicted"/>
<feature type="transmembrane region" description="Helical" evidence="1">
    <location>
        <begin position="30"/>
        <end position="54"/>
    </location>
</feature>
<keyword evidence="3" id="KW-1185">Reference proteome</keyword>
<reference evidence="2 3" key="1">
    <citation type="submission" date="2024-04" db="EMBL/GenBank/DDBJ databases">
        <title>Phyllosticta paracitricarpa is synonymous to the EU quarantine fungus P. citricarpa based on phylogenomic analyses.</title>
        <authorList>
            <consortium name="Lawrence Berkeley National Laboratory"/>
            <person name="Van Ingen-Buijs V.A."/>
            <person name="Van Westerhoven A.C."/>
            <person name="Haridas S."/>
            <person name="Skiadas P."/>
            <person name="Martin F."/>
            <person name="Groenewald J.Z."/>
            <person name="Crous P.W."/>
            <person name="Seidl M.F."/>
        </authorList>
    </citation>
    <scope>NUCLEOTIDE SEQUENCE [LARGE SCALE GENOMIC DNA]</scope>
    <source>
        <strain evidence="2 3">CBS 122670</strain>
    </source>
</reference>
<dbReference type="EMBL" id="JBBPDW010000066">
    <property type="protein sequence ID" value="KAK7530046.1"/>
    <property type="molecule type" value="Genomic_DNA"/>
</dbReference>
<evidence type="ECO:0000313" key="3">
    <source>
        <dbReference type="Proteomes" id="UP001365128"/>
    </source>
</evidence>
<gene>
    <name evidence="2" type="ORF">IWX46DRAFT_616884</name>
</gene>
<keyword evidence="1" id="KW-0812">Transmembrane</keyword>
<comment type="caution">
    <text evidence="2">The sequence shown here is derived from an EMBL/GenBank/DDBJ whole genome shotgun (WGS) entry which is preliminary data.</text>
</comment>
<keyword evidence="1" id="KW-1133">Transmembrane helix</keyword>
<evidence type="ECO:0000313" key="2">
    <source>
        <dbReference type="EMBL" id="KAK7530046.1"/>
    </source>
</evidence>
<dbReference type="Proteomes" id="UP001365128">
    <property type="component" value="Unassembled WGS sequence"/>
</dbReference>
<sequence>MTHSKGEVLPSHLTTYCSHVPTVQHRPGAALSWLAGLGWLGCGASFAGTGLTYWEGDSGRRGPKLLSFGFTAVPVYVYPCCAGGIRHICVYTYVICNADRSHEP</sequence>
<organism evidence="2 3">
    <name type="scientific">Phyllosticta citricarpa</name>
    <dbReference type="NCBI Taxonomy" id="55181"/>
    <lineage>
        <taxon>Eukaryota</taxon>
        <taxon>Fungi</taxon>
        <taxon>Dikarya</taxon>
        <taxon>Ascomycota</taxon>
        <taxon>Pezizomycotina</taxon>
        <taxon>Dothideomycetes</taxon>
        <taxon>Dothideomycetes incertae sedis</taxon>
        <taxon>Botryosphaeriales</taxon>
        <taxon>Phyllostictaceae</taxon>
        <taxon>Phyllosticta</taxon>
    </lineage>
</organism>
<protein>
    <submittedName>
        <fullName evidence="2">Uncharacterized protein</fullName>
    </submittedName>
</protein>
<accession>A0ABR1L488</accession>
<evidence type="ECO:0000256" key="1">
    <source>
        <dbReference type="SAM" id="Phobius"/>
    </source>
</evidence>